<gene>
    <name evidence="1" type="ORF">N865_13420</name>
</gene>
<dbReference type="OrthoDB" id="3827359at2"/>
<keyword evidence="2" id="KW-1185">Reference proteome</keyword>
<evidence type="ECO:0000313" key="1">
    <source>
        <dbReference type="EMBL" id="EWT00829.1"/>
    </source>
</evidence>
<name>W9GAC2_9MICO</name>
<dbReference type="Proteomes" id="UP000019489">
    <property type="component" value="Unassembled WGS sequence"/>
</dbReference>
<reference evidence="1 2" key="1">
    <citation type="submission" date="2013-08" db="EMBL/GenBank/DDBJ databases">
        <title>Intrasporangium oryzae NRRL B-24470.</title>
        <authorList>
            <person name="Liu H."/>
            <person name="Wang G."/>
        </authorList>
    </citation>
    <scope>NUCLEOTIDE SEQUENCE [LARGE SCALE GENOMIC DNA]</scope>
    <source>
        <strain evidence="1 2">NRRL B-24470</strain>
    </source>
</reference>
<accession>W9GAC2</accession>
<dbReference type="STRING" id="1386089.N865_13420"/>
<dbReference type="eggNOG" id="ENOG5032Z7Q">
    <property type="taxonomic scope" value="Bacteria"/>
</dbReference>
<dbReference type="EMBL" id="AWSA01000033">
    <property type="protein sequence ID" value="EWT00829.1"/>
    <property type="molecule type" value="Genomic_DNA"/>
</dbReference>
<comment type="caution">
    <text evidence="1">The sequence shown here is derived from an EMBL/GenBank/DDBJ whole genome shotgun (WGS) entry which is preliminary data.</text>
</comment>
<sequence length="181" mass="19768">MRWERLFDDLEAQLTRDESRGQEAEIADRTRRERASVDLHSRLLGSLGTRRVSVRVPGRVLVGELVDVGPDWLLLETRPDRPELVALGSVRAVSGLGTGTHAPSVVAKRFALGAALRAVSRDRATVEVLDLDGRLTTGTIDVVAADHLELAEHASDAPRRAENVVGMQLIPFAALVTVRRL</sequence>
<dbReference type="RefSeq" id="WP_034807431.1">
    <property type="nucleotide sequence ID" value="NZ_AWSA01000033.1"/>
</dbReference>
<dbReference type="AlphaFoldDB" id="W9GAC2"/>
<evidence type="ECO:0008006" key="3">
    <source>
        <dbReference type="Google" id="ProtNLM"/>
    </source>
</evidence>
<protein>
    <recommendedName>
        <fullName evidence="3">Fis family transcriptional regulator</fullName>
    </recommendedName>
</protein>
<organism evidence="1 2">
    <name type="scientific">Intrasporangium oryzae NRRL B-24470</name>
    <dbReference type="NCBI Taxonomy" id="1386089"/>
    <lineage>
        <taxon>Bacteria</taxon>
        <taxon>Bacillati</taxon>
        <taxon>Actinomycetota</taxon>
        <taxon>Actinomycetes</taxon>
        <taxon>Micrococcales</taxon>
        <taxon>Intrasporangiaceae</taxon>
        <taxon>Intrasporangium</taxon>
    </lineage>
</organism>
<dbReference type="PATRIC" id="fig|1386089.3.peg.2926"/>
<proteinExistence type="predicted"/>
<evidence type="ECO:0000313" key="2">
    <source>
        <dbReference type="Proteomes" id="UP000019489"/>
    </source>
</evidence>